<feature type="binding site" evidence="4">
    <location>
        <begin position="143"/>
        <end position="151"/>
    </location>
    <ligand>
        <name>ATP</name>
        <dbReference type="ChEBI" id="CHEBI:30616"/>
    </ligand>
</feature>
<keyword evidence="6" id="KW-0436">Ligase</keyword>
<evidence type="ECO:0000256" key="2">
    <source>
        <dbReference type="ARBA" id="ARBA00022741"/>
    </source>
</evidence>
<dbReference type="InterPro" id="IPR002698">
    <property type="entry name" value="FTHF_cligase"/>
</dbReference>
<dbReference type="GO" id="GO:0035999">
    <property type="term" value="P:tetrahydrofolate interconversion"/>
    <property type="evidence" value="ECO:0007669"/>
    <property type="project" value="TreeGrafter"/>
</dbReference>
<dbReference type="GO" id="GO:0009396">
    <property type="term" value="P:folic acid-containing compound biosynthetic process"/>
    <property type="evidence" value="ECO:0007669"/>
    <property type="project" value="TreeGrafter"/>
</dbReference>
<dbReference type="InterPro" id="IPR024185">
    <property type="entry name" value="FTHF_cligase-like_sf"/>
</dbReference>
<gene>
    <name evidence="6" type="ORF">CK503_10020</name>
</gene>
<evidence type="ECO:0000313" key="7">
    <source>
        <dbReference type="Proteomes" id="UP000218831"/>
    </source>
</evidence>
<dbReference type="AlphaFoldDB" id="A0A2A2GA06"/>
<dbReference type="InterPro" id="IPR037171">
    <property type="entry name" value="NagB/RpiA_transferase-like"/>
</dbReference>
<feature type="binding site" evidence="4">
    <location>
        <begin position="13"/>
        <end position="17"/>
    </location>
    <ligand>
        <name>ATP</name>
        <dbReference type="ChEBI" id="CHEBI:30616"/>
    </ligand>
</feature>
<dbReference type="Gene3D" id="3.40.50.10420">
    <property type="entry name" value="NagB/RpiA/CoA transferase-like"/>
    <property type="match status" value="1"/>
</dbReference>
<reference evidence="6 7" key="1">
    <citation type="submission" date="2017-08" db="EMBL/GenBank/DDBJ databases">
        <title>Aliifodinibius alkalisoli sp. nov., isolated from saline alkaline soil.</title>
        <authorList>
            <person name="Liu D."/>
            <person name="Zhang G."/>
        </authorList>
    </citation>
    <scope>NUCLEOTIDE SEQUENCE [LARGE SCALE GENOMIC DNA]</scope>
    <source>
        <strain evidence="6 7">WN023</strain>
    </source>
</reference>
<comment type="similarity">
    <text evidence="1 5">Belongs to the 5-formyltetrahydrofolate cyclo-ligase family.</text>
</comment>
<dbReference type="NCBIfam" id="TIGR02727">
    <property type="entry name" value="MTHFS_bact"/>
    <property type="match status" value="1"/>
</dbReference>
<organism evidence="6 7">
    <name type="scientific">Fodinibius salipaludis</name>
    <dbReference type="NCBI Taxonomy" id="2032627"/>
    <lineage>
        <taxon>Bacteria</taxon>
        <taxon>Pseudomonadati</taxon>
        <taxon>Balneolota</taxon>
        <taxon>Balneolia</taxon>
        <taxon>Balneolales</taxon>
        <taxon>Balneolaceae</taxon>
        <taxon>Fodinibius</taxon>
    </lineage>
</organism>
<dbReference type="PANTHER" id="PTHR23407">
    <property type="entry name" value="ATPASE INHIBITOR/5-FORMYLTETRAHYDROFOLATE CYCLO-LIGASE"/>
    <property type="match status" value="1"/>
</dbReference>
<keyword evidence="5" id="KW-0460">Magnesium</keyword>
<comment type="caution">
    <text evidence="6">The sequence shown here is derived from an EMBL/GenBank/DDBJ whole genome shotgun (WGS) entry which is preliminary data.</text>
</comment>
<evidence type="ECO:0000256" key="1">
    <source>
        <dbReference type="ARBA" id="ARBA00010638"/>
    </source>
</evidence>
<comment type="catalytic activity">
    <reaction evidence="5">
        <text>(6S)-5-formyl-5,6,7,8-tetrahydrofolate + ATP = (6R)-5,10-methenyltetrahydrofolate + ADP + phosphate</text>
        <dbReference type="Rhea" id="RHEA:10488"/>
        <dbReference type="ChEBI" id="CHEBI:30616"/>
        <dbReference type="ChEBI" id="CHEBI:43474"/>
        <dbReference type="ChEBI" id="CHEBI:57455"/>
        <dbReference type="ChEBI" id="CHEBI:57457"/>
        <dbReference type="ChEBI" id="CHEBI:456216"/>
        <dbReference type="EC" id="6.3.3.2"/>
    </reaction>
</comment>
<dbReference type="Pfam" id="PF01812">
    <property type="entry name" value="5-FTHF_cyc-lig"/>
    <property type="match status" value="1"/>
</dbReference>
<proteinExistence type="inferred from homology"/>
<dbReference type="PIRSF" id="PIRSF006806">
    <property type="entry name" value="FTHF_cligase"/>
    <property type="match status" value="1"/>
</dbReference>
<keyword evidence="7" id="KW-1185">Reference proteome</keyword>
<dbReference type="GO" id="GO:0030272">
    <property type="term" value="F:5-formyltetrahydrofolate cyclo-ligase activity"/>
    <property type="evidence" value="ECO:0007669"/>
    <property type="project" value="UniProtKB-EC"/>
</dbReference>
<dbReference type="OrthoDB" id="9801938at2"/>
<sequence>MSVSIILAKNKKKEELRQHLLQQRESIPEPEFYGASADIIEELKERKEYQDAETIHCYVSMNKRREVETRVLIKEMIARGRDVVVPVTNFESGTLTHIRLDSYSDLKENKWGVMEPTQGEEVTPEAIDLVIVPMVGGDEQCNRIGYGEGFYDRFLKDVDCLKIGLLFDINIVEQLPTENFDIPLDKIITEKRILTPN</sequence>
<accession>A0A2A2GA06</accession>
<keyword evidence="5" id="KW-0479">Metal-binding</keyword>
<dbReference type="EMBL" id="NSKE01000006">
    <property type="protein sequence ID" value="PAU93990.1"/>
    <property type="molecule type" value="Genomic_DNA"/>
</dbReference>
<keyword evidence="3 4" id="KW-0067">ATP-binding</keyword>
<dbReference type="PANTHER" id="PTHR23407:SF1">
    <property type="entry name" value="5-FORMYLTETRAHYDROFOLATE CYCLO-LIGASE"/>
    <property type="match status" value="1"/>
</dbReference>
<protein>
    <recommendedName>
        <fullName evidence="5">5-formyltetrahydrofolate cyclo-ligase</fullName>
        <ecNumber evidence="5">6.3.3.2</ecNumber>
    </recommendedName>
</protein>
<comment type="cofactor">
    <cofactor evidence="5">
        <name>Mg(2+)</name>
        <dbReference type="ChEBI" id="CHEBI:18420"/>
    </cofactor>
</comment>
<evidence type="ECO:0000256" key="5">
    <source>
        <dbReference type="RuleBase" id="RU361279"/>
    </source>
</evidence>
<dbReference type="EC" id="6.3.3.2" evidence="5"/>
<feature type="binding site" evidence="4">
    <location>
        <position position="66"/>
    </location>
    <ligand>
        <name>substrate</name>
    </ligand>
</feature>
<name>A0A2A2GA06_9BACT</name>
<evidence type="ECO:0000256" key="4">
    <source>
        <dbReference type="PIRSR" id="PIRSR006806-1"/>
    </source>
</evidence>
<feature type="binding site" evidence="4">
    <location>
        <position position="59"/>
    </location>
    <ligand>
        <name>substrate</name>
    </ligand>
</feature>
<evidence type="ECO:0000313" key="6">
    <source>
        <dbReference type="EMBL" id="PAU93990.1"/>
    </source>
</evidence>
<dbReference type="Proteomes" id="UP000218831">
    <property type="component" value="Unassembled WGS sequence"/>
</dbReference>
<keyword evidence="2 4" id="KW-0547">Nucleotide-binding</keyword>
<dbReference type="GO" id="GO:0046872">
    <property type="term" value="F:metal ion binding"/>
    <property type="evidence" value="ECO:0007669"/>
    <property type="project" value="UniProtKB-KW"/>
</dbReference>
<evidence type="ECO:0000256" key="3">
    <source>
        <dbReference type="ARBA" id="ARBA00022840"/>
    </source>
</evidence>
<dbReference type="GO" id="GO:0005524">
    <property type="term" value="F:ATP binding"/>
    <property type="evidence" value="ECO:0007669"/>
    <property type="project" value="UniProtKB-KW"/>
</dbReference>
<dbReference type="SUPFAM" id="SSF100950">
    <property type="entry name" value="NagB/RpiA/CoA transferase-like"/>
    <property type="match status" value="1"/>
</dbReference>